<dbReference type="PRINTS" id="PR00419">
    <property type="entry name" value="ADXRDTASE"/>
</dbReference>
<dbReference type="GO" id="GO:0050660">
    <property type="term" value="F:flavin adenine dinucleotide binding"/>
    <property type="evidence" value="ECO:0007669"/>
    <property type="project" value="TreeGrafter"/>
</dbReference>
<sequence>MRVAVIGAGPAGLTAALKLRQGGADVDVFEASSMIGGLSRTIELWGQYVDIGPHRFFSTDGRVNQFWLDVVGTNYRMVDRLTRVHYQGELIDYPIRPISAIRQLGWRDAGMCLASYLRQKLVPGRSDSSENSFETWVTKRFGRRLYEHFFKAYSEKLWGIPCSELSSDFAAQRIRSFSLWQAVVSATSPRHANTHKTLVDRFAYPIGGTGAVYHSIATQYCQQGGRITTDCPVNRLICDGDRVKAIRWDNGQTDEFDHVISTMPLPHLIASLASESAMEHGQAPASVQTAAQQLSFRNTVLVYLHIDHESLFDDQWLYIQSDDVRIGRVTNFRNWIPEVYGESSTTVLAIEQWCNADDDQWRESDRKIIARCVDELVQLRLLRSDEVLDGHVIRIPRSYPVYRRGYRNHLDCVSQYLSGIGGLSVIGRYGAFKYNNQDHSILMGLLAAENVLHDASHDLWNVNSDFDQYQEKTLITENGLVTSVG</sequence>
<comment type="caution">
    <text evidence="2">The sequence shown here is derived from an EMBL/GenBank/DDBJ whole genome shotgun (WGS) entry which is preliminary data.</text>
</comment>
<dbReference type="EMBL" id="SJPN01000001">
    <property type="protein sequence ID" value="TWU07956.1"/>
    <property type="molecule type" value="Genomic_DNA"/>
</dbReference>
<gene>
    <name evidence="2" type="primary">rfbD</name>
    <name evidence="2" type="ORF">Pla52n_05330</name>
</gene>
<dbReference type="SUPFAM" id="SSF51905">
    <property type="entry name" value="FAD/NAD(P)-binding domain"/>
    <property type="match status" value="1"/>
</dbReference>
<reference evidence="2 3" key="1">
    <citation type="submission" date="2019-02" db="EMBL/GenBank/DDBJ databases">
        <title>Deep-cultivation of Planctomycetes and their phenomic and genomic characterization uncovers novel biology.</title>
        <authorList>
            <person name="Wiegand S."/>
            <person name="Jogler M."/>
            <person name="Boedeker C."/>
            <person name="Pinto D."/>
            <person name="Vollmers J."/>
            <person name="Rivas-Marin E."/>
            <person name="Kohn T."/>
            <person name="Peeters S.H."/>
            <person name="Heuer A."/>
            <person name="Rast P."/>
            <person name="Oberbeckmann S."/>
            <person name="Bunk B."/>
            <person name="Jeske O."/>
            <person name="Meyerdierks A."/>
            <person name="Storesund J.E."/>
            <person name="Kallscheuer N."/>
            <person name="Luecker S."/>
            <person name="Lage O.M."/>
            <person name="Pohl T."/>
            <person name="Merkel B.J."/>
            <person name="Hornburger P."/>
            <person name="Mueller R.-W."/>
            <person name="Bruemmer F."/>
            <person name="Labrenz M."/>
            <person name="Spormann A.M."/>
            <person name="Op Den Camp H."/>
            <person name="Overmann J."/>
            <person name="Amann R."/>
            <person name="Jetten M.S.M."/>
            <person name="Mascher T."/>
            <person name="Medema M.H."/>
            <person name="Devos D.P."/>
            <person name="Kaster A.-K."/>
            <person name="Ovreas L."/>
            <person name="Rohde M."/>
            <person name="Galperin M.Y."/>
            <person name="Jogler C."/>
        </authorList>
    </citation>
    <scope>NUCLEOTIDE SEQUENCE [LARGE SCALE GENOMIC DNA]</scope>
    <source>
        <strain evidence="2 3">Pla52n</strain>
    </source>
</reference>
<evidence type="ECO:0000313" key="3">
    <source>
        <dbReference type="Proteomes" id="UP000320176"/>
    </source>
</evidence>
<dbReference type="Proteomes" id="UP000320176">
    <property type="component" value="Unassembled WGS sequence"/>
</dbReference>
<evidence type="ECO:0000259" key="1">
    <source>
        <dbReference type="Pfam" id="PF01593"/>
    </source>
</evidence>
<dbReference type="EC" id="5.4.99.9" evidence="2"/>
<dbReference type="PANTHER" id="PTHR21197:SF0">
    <property type="entry name" value="UDP-GALACTOPYRANOSE MUTASE"/>
    <property type="match status" value="1"/>
</dbReference>
<dbReference type="GO" id="GO:0005829">
    <property type="term" value="C:cytosol"/>
    <property type="evidence" value="ECO:0007669"/>
    <property type="project" value="TreeGrafter"/>
</dbReference>
<dbReference type="Gene3D" id="3.50.50.60">
    <property type="entry name" value="FAD/NAD(P)-binding domain"/>
    <property type="match status" value="1"/>
</dbReference>
<dbReference type="NCBIfam" id="NF005548">
    <property type="entry name" value="PRK07208.1-4"/>
    <property type="match status" value="1"/>
</dbReference>
<proteinExistence type="predicted"/>
<accession>A0A5C6B9L5</accession>
<feature type="domain" description="Amine oxidase" evidence="1">
    <location>
        <begin position="11"/>
        <end position="451"/>
    </location>
</feature>
<dbReference type="InterPro" id="IPR036188">
    <property type="entry name" value="FAD/NAD-bd_sf"/>
</dbReference>
<name>A0A5C6B9L5_9BACT</name>
<keyword evidence="2" id="KW-0413">Isomerase</keyword>
<protein>
    <submittedName>
        <fullName evidence="2">UDP-galactopyranose mutase</fullName>
        <ecNumber evidence="2">5.4.99.9</ecNumber>
    </submittedName>
</protein>
<dbReference type="GO" id="GO:0016491">
    <property type="term" value="F:oxidoreductase activity"/>
    <property type="evidence" value="ECO:0007669"/>
    <property type="project" value="InterPro"/>
</dbReference>
<dbReference type="RefSeq" id="WP_197454220.1">
    <property type="nucleotide sequence ID" value="NZ_CP151726.1"/>
</dbReference>
<dbReference type="Pfam" id="PF01593">
    <property type="entry name" value="Amino_oxidase"/>
    <property type="match status" value="1"/>
</dbReference>
<dbReference type="PANTHER" id="PTHR21197">
    <property type="entry name" value="UDP-GALACTOPYRANOSE MUTASE"/>
    <property type="match status" value="1"/>
</dbReference>
<evidence type="ECO:0000313" key="2">
    <source>
        <dbReference type="EMBL" id="TWU07956.1"/>
    </source>
</evidence>
<organism evidence="2 3">
    <name type="scientific">Stieleria varia</name>
    <dbReference type="NCBI Taxonomy" id="2528005"/>
    <lineage>
        <taxon>Bacteria</taxon>
        <taxon>Pseudomonadati</taxon>
        <taxon>Planctomycetota</taxon>
        <taxon>Planctomycetia</taxon>
        <taxon>Pirellulales</taxon>
        <taxon>Pirellulaceae</taxon>
        <taxon>Stieleria</taxon>
    </lineage>
</organism>
<dbReference type="InterPro" id="IPR002937">
    <property type="entry name" value="Amino_oxidase"/>
</dbReference>
<dbReference type="AlphaFoldDB" id="A0A5C6B9L5"/>
<dbReference type="GO" id="GO:0008767">
    <property type="term" value="F:UDP-galactopyranose mutase activity"/>
    <property type="evidence" value="ECO:0007669"/>
    <property type="project" value="UniProtKB-EC"/>
</dbReference>
<keyword evidence="3" id="KW-1185">Reference proteome</keyword>